<dbReference type="GO" id="GO:0005886">
    <property type="term" value="C:plasma membrane"/>
    <property type="evidence" value="ECO:0007669"/>
    <property type="project" value="UniProtKB-SubCell"/>
</dbReference>
<evidence type="ECO:0000256" key="7">
    <source>
        <dbReference type="ARBA" id="ARBA00023136"/>
    </source>
</evidence>
<comment type="subcellular location">
    <subcellularLocation>
        <location evidence="1">Cell membrane</location>
        <topology evidence="1">Multi-pass membrane protein</topology>
    </subcellularLocation>
    <subcellularLocation>
        <location evidence="9">Membrane</location>
        <topology evidence="9">Multi-pass membrane protein</topology>
    </subcellularLocation>
</comment>
<dbReference type="NCBIfam" id="TIGR03592">
    <property type="entry name" value="yidC_oxa1_cterm"/>
    <property type="match status" value="1"/>
</dbReference>
<dbReference type="EMBL" id="DVFZ01000116">
    <property type="protein sequence ID" value="HIQ83899.1"/>
    <property type="molecule type" value="Genomic_DNA"/>
</dbReference>
<feature type="transmembrane region" description="Helical" evidence="10">
    <location>
        <begin position="396"/>
        <end position="420"/>
    </location>
</feature>
<proteinExistence type="inferred from homology"/>
<dbReference type="InterPro" id="IPR001708">
    <property type="entry name" value="YidC/ALB3/OXA1/COX18"/>
</dbReference>
<keyword evidence="5" id="KW-0653">Protein transport</keyword>
<dbReference type="PANTHER" id="PTHR12428:SF65">
    <property type="entry name" value="CYTOCHROME C OXIDASE ASSEMBLY PROTEIN COX18, MITOCHONDRIAL"/>
    <property type="match status" value="1"/>
</dbReference>
<dbReference type="AlphaFoldDB" id="A0A9D1CY20"/>
<reference evidence="12" key="1">
    <citation type="submission" date="2020-10" db="EMBL/GenBank/DDBJ databases">
        <authorList>
            <person name="Gilroy R."/>
        </authorList>
    </citation>
    <scope>NUCLEOTIDE SEQUENCE</scope>
    <source>
        <strain evidence="12">ChiSjej6B24-2974</strain>
    </source>
</reference>
<dbReference type="CDD" id="cd20070">
    <property type="entry name" value="5TM_YidC_Alb3"/>
    <property type="match status" value="1"/>
</dbReference>
<evidence type="ECO:0000256" key="4">
    <source>
        <dbReference type="ARBA" id="ARBA00022692"/>
    </source>
</evidence>
<gene>
    <name evidence="12" type="ORF">IAA52_12475</name>
</gene>
<keyword evidence="2" id="KW-0813">Transport</keyword>
<protein>
    <submittedName>
        <fullName evidence="12">Membrane protein insertase YidC</fullName>
    </submittedName>
</protein>
<evidence type="ECO:0000313" key="13">
    <source>
        <dbReference type="Proteomes" id="UP000824260"/>
    </source>
</evidence>
<comment type="caution">
    <text evidence="12">The sequence shown here is derived from an EMBL/GenBank/DDBJ whole genome shotgun (WGS) entry which is preliminary data.</text>
</comment>
<feature type="domain" description="Membrane insertase YidC/Oxa/ALB C-terminal" evidence="11">
    <location>
        <begin position="22"/>
        <end position="141"/>
    </location>
</feature>
<feature type="transmembrane region" description="Helical" evidence="10">
    <location>
        <begin position="22"/>
        <end position="42"/>
    </location>
</feature>
<name>A0A9D1CY20_9FIRM</name>
<evidence type="ECO:0000313" key="12">
    <source>
        <dbReference type="EMBL" id="HIQ83899.1"/>
    </source>
</evidence>
<dbReference type="GO" id="GO:0051205">
    <property type="term" value="P:protein insertion into membrane"/>
    <property type="evidence" value="ECO:0007669"/>
    <property type="project" value="TreeGrafter"/>
</dbReference>
<keyword evidence="4 9" id="KW-0812">Transmembrane</keyword>
<dbReference type="Proteomes" id="UP000824260">
    <property type="component" value="Unassembled WGS sequence"/>
</dbReference>
<dbReference type="InterPro" id="IPR028055">
    <property type="entry name" value="YidC/Oxa/ALB_C"/>
</dbReference>
<organism evidence="12 13">
    <name type="scientific">Candidatus Pullichristensenella stercorigallinarum</name>
    <dbReference type="NCBI Taxonomy" id="2840909"/>
    <lineage>
        <taxon>Bacteria</taxon>
        <taxon>Bacillati</taxon>
        <taxon>Bacillota</taxon>
        <taxon>Clostridia</taxon>
        <taxon>Candidatus Pullichristensenella</taxon>
    </lineage>
</organism>
<dbReference type="Pfam" id="PF02096">
    <property type="entry name" value="60KD_IMP"/>
    <property type="match status" value="1"/>
</dbReference>
<evidence type="ECO:0000256" key="6">
    <source>
        <dbReference type="ARBA" id="ARBA00022989"/>
    </source>
</evidence>
<keyword evidence="6 10" id="KW-1133">Transmembrane helix</keyword>
<comment type="similarity">
    <text evidence="9">Belongs to the OXA1/ALB3/YidC family.</text>
</comment>
<evidence type="ECO:0000256" key="5">
    <source>
        <dbReference type="ARBA" id="ARBA00022927"/>
    </source>
</evidence>
<evidence type="ECO:0000256" key="1">
    <source>
        <dbReference type="ARBA" id="ARBA00004651"/>
    </source>
</evidence>
<keyword evidence="7 10" id="KW-0472">Membrane</keyword>
<keyword evidence="8" id="KW-0143">Chaperone</keyword>
<reference evidence="12" key="2">
    <citation type="journal article" date="2021" name="PeerJ">
        <title>Extensive microbial diversity within the chicken gut microbiome revealed by metagenomics and culture.</title>
        <authorList>
            <person name="Gilroy R."/>
            <person name="Ravi A."/>
            <person name="Getino M."/>
            <person name="Pursley I."/>
            <person name="Horton D.L."/>
            <person name="Alikhan N.F."/>
            <person name="Baker D."/>
            <person name="Gharbi K."/>
            <person name="Hall N."/>
            <person name="Watson M."/>
            <person name="Adriaenssens E.M."/>
            <person name="Foster-Nyarko E."/>
            <person name="Jarju S."/>
            <person name="Secka A."/>
            <person name="Antonio M."/>
            <person name="Oren A."/>
            <person name="Chaudhuri R.R."/>
            <person name="La Ragione R."/>
            <person name="Hildebrand F."/>
            <person name="Pallen M.J."/>
        </authorList>
    </citation>
    <scope>NUCLEOTIDE SEQUENCE</scope>
    <source>
        <strain evidence="12">ChiSjej6B24-2974</strain>
    </source>
</reference>
<dbReference type="PANTHER" id="PTHR12428">
    <property type="entry name" value="OXA1"/>
    <property type="match status" value="1"/>
</dbReference>
<sequence>MGGINGFFISILQGIHSFVGNYGWSVVLFTLLIRFVLLPLDIKQRKSMRAMQKIQPKQMELQRKYGHDQEKYNKKLQELYRKENVKPLAGCLPMLISFPLLIIMFSAMRNLASEQSARLLLNIVQSMPAMADGTTVQSALSAIQIDLSALSITPEQIESIIQSVTLSDVQIEAIRNLATVTLSTDQISTIAGLLTSEQAVLLNEQLEMFLSGITLTAEQAQSIASGIEFESWLWIKNVFEPDSFMNSILPAAREITQDNASILTSLQLSVIDGSEILTNENLQVIASFLKTPAYASIAQSMGADNFVRIPLNLLFFQPTLTLPTSFGALFSSANGLFILPLFAALSQLFMTKLTVPKQKGDSPIVADQQQANPMNGAFMKWFMPLLSLWWCAGYNAAFAIYWCAVNIIQIAQTFFINLYFERKDRQAAEAEAEGAK</sequence>
<dbReference type="GO" id="GO:0032977">
    <property type="term" value="F:membrane insertase activity"/>
    <property type="evidence" value="ECO:0007669"/>
    <property type="project" value="InterPro"/>
</dbReference>
<evidence type="ECO:0000256" key="3">
    <source>
        <dbReference type="ARBA" id="ARBA00022475"/>
    </source>
</evidence>
<dbReference type="GO" id="GO:0015031">
    <property type="term" value="P:protein transport"/>
    <property type="evidence" value="ECO:0007669"/>
    <property type="project" value="UniProtKB-KW"/>
</dbReference>
<feature type="transmembrane region" description="Helical" evidence="10">
    <location>
        <begin position="88"/>
        <end position="108"/>
    </location>
</feature>
<evidence type="ECO:0000259" key="11">
    <source>
        <dbReference type="Pfam" id="PF02096"/>
    </source>
</evidence>
<keyword evidence="3" id="KW-1003">Cell membrane</keyword>
<evidence type="ECO:0000256" key="10">
    <source>
        <dbReference type="SAM" id="Phobius"/>
    </source>
</evidence>
<accession>A0A9D1CY20</accession>
<dbReference type="InterPro" id="IPR047196">
    <property type="entry name" value="YidC_ALB_C"/>
</dbReference>
<evidence type="ECO:0000256" key="9">
    <source>
        <dbReference type="RuleBase" id="RU003945"/>
    </source>
</evidence>
<evidence type="ECO:0000256" key="2">
    <source>
        <dbReference type="ARBA" id="ARBA00022448"/>
    </source>
</evidence>
<evidence type="ECO:0000256" key="8">
    <source>
        <dbReference type="ARBA" id="ARBA00023186"/>
    </source>
</evidence>